<dbReference type="PROSITE" id="PS50879">
    <property type="entry name" value="RNASE_H_1"/>
    <property type="match status" value="1"/>
</dbReference>
<sequence>MSFYKNTGVPSAQLPTSHVSLIRSQQLFLVASVQWLQQKKPLWPPETWWDTLPSLFLCHTWSLPSSMNNALPISQLQDEGEPHDCVAELSISCSPRPDLSDQPLLNPDLLLFMDGSASRDPASGRCQAGFAICDSHGVLKSASLPSHYSAQAAELVALTRACHFATKQSVTIYTDSRYAFGVVCVFGALWKHRGFLKSDGSPILNHQLVAALLEAILLPSQVAVCKCAAHTNLSDPISAGNARADAAAKAAAARPPPLPTVCAVQVPSSLSAIQSLATPHDKQSWRQAGSAHTPEGWIGPNGNPCLPSALFHHYAKLTHGLDHASKGGMITLIAEHWFTKGFTPVAEKFCKACVICATHNPGKAETPTAQAAHPPPTRPFEHVMMDFIELNPAEGKKFCLFFVDMWSKWVEAIPTSKADANSVARALITEIIPRWGIPEKISSDNGTHFVNEALTQISVYLGINLKRHCAYHPQSGGAVERENGSLKAKMAKCCEETGLPWTKVLPLALMHMRMRKRGRANLSPFEILFAGIPNVGANAPRTMLPDTTLCENSVLTYCRNLSKSLSDIRGQVKAALPTPAEEQLHNLKPGDYVVVKDFRRTRWNQKQWKGPFQILLVTQTAIKVAERATWIHASH</sequence>
<dbReference type="GeneTree" id="ENSGT01000000214408"/>
<dbReference type="Proteomes" id="UP000005226">
    <property type="component" value="Chromosome 1"/>
</dbReference>
<dbReference type="PANTHER" id="PTHR41694:SF5">
    <property type="entry name" value="RIBONUCLEASE H"/>
    <property type="match status" value="1"/>
</dbReference>
<keyword evidence="10" id="KW-1185">Reference proteome</keyword>
<dbReference type="GO" id="GO:0003964">
    <property type="term" value="F:RNA-directed DNA polymerase activity"/>
    <property type="evidence" value="ECO:0007669"/>
    <property type="project" value="UniProtKB-KW"/>
</dbReference>
<dbReference type="PANTHER" id="PTHR41694">
    <property type="entry name" value="ENDOGENOUS RETROVIRUS GROUP K MEMBER POL PROTEIN"/>
    <property type="match status" value="1"/>
</dbReference>
<gene>
    <name evidence="9" type="primary">LOC105418754</name>
</gene>
<dbReference type="OMA" id="WAMRTPG"/>
<name>A0A674MFR2_TAKRU</name>
<proteinExistence type="predicted"/>
<evidence type="ECO:0000256" key="3">
    <source>
        <dbReference type="ARBA" id="ARBA00022722"/>
    </source>
</evidence>
<reference evidence="9" key="3">
    <citation type="submission" date="2025-09" db="UniProtKB">
        <authorList>
            <consortium name="Ensembl"/>
        </authorList>
    </citation>
    <scope>IDENTIFICATION</scope>
</reference>
<accession>A0A674MFR2</accession>
<dbReference type="InParanoid" id="A0A674MFR2"/>
<organism evidence="9 10">
    <name type="scientific">Takifugu rubripes</name>
    <name type="common">Japanese pufferfish</name>
    <name type="synonym">Fugu rubripes</name>
    <dbReference type="NCBI Taxonomy" id="31033"/>
    <lineage>
        <taxon>Eukaryota</taxon>
        <taxon>Metazoa</taxon>
        <taxon>Chordata</taxon>
        <taxon>Craniata</taxon>
        <taxon>Vertebrata</taxon>
        <taxon>Euteleostomi</taxon>
        <taxon>Actinopterygii</taxon>
        <taxon>Neopterygii</taxon>
        <taxon>Teleostei</taxon>
        <taxon>Neoteleostei</taxon>
        <taxon>Acanthomorphata</taxon>
        <taxon>Eupercaria</taxon>
        <taxon>Tetraodontiformes</taxon>
        <taxon>Tetradontoidea</taxon>
        <taxon>Tetraodontidae</taxon>
        <taxon>Takifugu</taxon>
    </lineage>
</organism>
<dbReference type="GO" id="GO:0015074">
    <property type="term" value="P:DNA integration"/>
    <property type="evidence" value="ECO:0007669"/>
    <property type="project" value="InterPro"/>
</dbReference>
<evidence type="ECO:0000259" key="7">
    <source>
        <dbReference type="PROSITE" id="PS50879"/>
    </source>
</evidence>
<dbReference type="Gene3D" id="3.30.420.10">
    <property type="entry name" value="Ribonuclease H-like superfamily/Ribonuclease H"/>
    <property type="match status" value="2"/>
</dbReference>
<dbReference type="InterPro" id="IPR001584">
    <property type="entry name" value="Integrase_cat-core"/>
</dbReference>
<evidence type="ECO:0000259" key="8">
    <source>
        <dbReference type="PROSITE" id="PS50994"/>
    </source>
</evidence>
<dbReference type="GO" id="GO:0003676">
    <property type="term" value="F:nucleic acid binding"/>
    <property type="evidence" value="ECO:0007669"/>
    <property type="project" value="InterPro"/>
</dbReference>
<feature type="domain" description="RNase H type-1" evidence="7">
    <location>
        <begin position="105"/>
        <end position="253"/>
    </location>
</feature>
<evidence type="ECO:0000313" key="9">
    <source>
        <dbReference type="Ensembl" id="ENSTRUP00000059993.1"/>
    </source>
</evidence>
<evidence type="ECO:0000256" key="4">
    <source>
        <dbReference type="ARBA" id="ARBA00022759"/>
    </source>
</evidence>
<dbReference type="Gene3D" id="1.10.340.70">
    <property type="match status" value="1"/>
</dbReference>
<evidence type="ECO:0000256" key="5">
    <source>
        <dbReference type="ARBA" id="ARBA00022801"/>
    </source>
</evidence>
<dbReference type="InterPro" id="IPR002156">
    <property type="entry name" value="RNaseH_domain"/>
</dbReference>
<dbReference type="InterPro" id="IPR012337">
    <property type="entry name" value="RNaseH-like_sf"/>
</dbReference>
<dbReference type="Pfam" id="PF00665">
    <property type="entry name" value="rve"/>
    <property type="match status" value="1"/>
</dbReference>
<keyword evidence="2" id="KW-0548">Nucleotidyltransferase</keyword>
<dbReference type="Gene3D" id="2.30.30.850">
    <property type="match status" value="1"/>
</dbReference>
<keyword evidence="3" id="KW-0540">Nuclease</keyword>
<dbReference type="GO" id="GO:0004523">
    <property type="term" value="F:RNA-DNA hybrid ribonuclease activity"/>
    <property type="evidence" value="ECO:0007669"/>
    <property type="project" value="InterPro"/>
</dbReference>
<feature type="domain" description="Integrase catalytic" evidence="8">
    <location>
        <begin position="375"/>
        <end position="532"/>
    </location>
</feature>
<keyword evidence="4" id="KW-0255">Endonuclease</keyword>
<dbReference type="SUPFAM" id="SSF53098">
    <property type="entry name" value="Ribonuclease H-like"/>
    <property type="match status" value="2"/>
</dbReference>
<protein>
    <submittedName>
        <fullName evidence="9">Uncharacterized protein</fullName>
    </submittedName>
</protein>
<keyword evidence="6" id="KW-0695">RNA-directed DNA polymerase</keyword>
<reference evidence="9" key="2">
    <citation type="submission" date="2025-08" db="UniProtKB">
        <authorList>
            <consortium name="Ensembl"/>
        </authorList>
    </citation>
    <scope>IDENTIFICATION</scope>
</reference>
<evidence type="ECO:0000313" key="10">
    <source>
        <dbReference type="Proteomes" id="UP000005226"/>
    </source>
</evidence>
<evidence type="ECO:0000256" key="2">
    <source>
        <dbReference type="ARBA" id="ARBA00022695"/>
    </source>
</evidence>
<dbReference type="InterPro" id="IPR036397">
    <property type="entry name" value="RNaseH_sf"/>
</dbReference>
<dbReference type="Pfam" id="PF18697">
    <property type="entry name" value="MLVIN_C"/>
    <property type="match status" value="1"/>
</dbReference>
<evidence type="ECO:0000256" key="6">
    <source>
        <dbReference type="ARBA" id="ARBA00022918"/>
    </source>
</evidence>
<keyword evidence="5" id="KW-0378">Hydrolase</keyword>
<dbReference type="AlphaFoldDB" id="A0A674MFR2"/>
<reference evidence="9 10" key="1">
    <citation type="journal article" date="2011" name="Genome Biol. Evol.">
        <title>Integration of the genetic map and genome assembly of fugu facilitates insights into distinct features of genome evolution in teleosts and mammals.</title>
        <authorList>
            <person name="Kai W."/>
            <person name="Kikuchi K."/>
            <person name="Tohari S."/>
            <person name="Chew A.K."/>
            <person name="Tay A."/>
            <person name="Fujiwara A."/>
            <person name="Hosoya S."/>
            <person name="Suetake H."/>
            <person name="Naruse K."/>
            <person name="Brenner S."/>
            <person name="Suzuki Y."/>
            <person name="Venkatesh B."/>
        </authorList>
    </citation>
    <scope>NUCLEOTIDE SEQUENCE [LARGE SCALE GENOMIC DNA]</scope>
</reference>
<evidence type="ECO:0000256" key="1">
    <source>
        <dbReference type="ARBA" id="ARBA00022679"/>
    </source>
</evidence>
<dbReference type="Pfam" id="PF00075">
    <property type="entry name" value="RNase_H"/>
    <property type="match status" value="1"/>
</dbReference>
<keyword evidence="1" id="KW-0808">Transferase</keyword>
<dbReference type="PROSITE" id="PS50994">
    <property type="entry name" value="INTEGRASE"/>
    <property type="match status" value="1"/>
</dbReference>
<dbReference type="InterPro" id="IPR040643">
    <property type="entry name" value="MLVIN_C"/>
</dbReference>
<dbReference type="Ensembl" id="ENSTRUT00000075754.1">
    <property type="protein sequence ID" value="ENSTRUP00000059993.1"/>
    <property type="gene ID" value="ENSTRUG00000028794.1"/>
</dbReference>